<organism evidence="2 3">
    <name type="scientific">Stutzerimonas stutzeri</name>
    <name type="common">Pseudomonas stutzeri</name>
    <dbReference type="NCBI Taxonomy" id="316"/>
    <lineage>
        <taxon>Bacteria</taxon>
        <taxon>Pseudomonadati</taxon>
        <taxon>Pseudomonadota</taxon>
        <taxon>Gammaproteobacteria</taxon>
        <taxon>Pseudomonadales</taxon>
        <taxon>Pseudomonadaceae</taxon>
        <taxon>Stutzerimonas</taxon>
    </lineage>
</organism>
<comment type="caution">
    <text evidence="2">The sequence shown here is derived from an EMBL/GenBank/DDBJ whole genome shotgun (WGS) entry which is preliminary data.</text>
</comment>
<dbReference type="InterPro" id="IPR036249">
    <property type="entry name" value="Thioredoxin-like_sf"/>
</dbReference>
<sequence>MHMTEQYAQTEPSRAAVDALAGPVLLEFGTAWCGHCRAAQPFIGKALADRTGISHLKIEDGPGRPLGRSFRIKLWPTLILLENGQELARVVRPENEHAITQVLGDAGKSGL</sequence>
<dbReference type="RefSeq" id="WP_103455471.1">
    <property type="nucleotide sequence ID" value="NZ_JAMOHQ010000015.1"/>
</dbReference>
<dbReference type="CDD" id="cd02947">
    <property type="entry name" value="TRX_family"/>
    <property type="match status" value="1"/>
</dbReference>
<reference evidence="2 3" key="1">
    <citation type="submission" date="2018-01" db="EMBL/GenBank/DDBJ databases">
        <title>Denitrification phenotypes of diverse strains of Pseudomonas stutzeri.</title>
        <authorList>
            <person name="Milligan D.A."/>
            <person name="Bergaust L."/>
            <person name="Bakken L.R."/>
            <person name="Frostegard A."/>
        </authorList>
    </citation>
    <scope>NUCLEOTIDE SEQUENCE [LARGE SCALE GENOMIC DNA]</scope>
    <source>
        <strain evidence="2 3">24a13</strain>
    </source>
</reference>
<feature type="domain" description="Thioredoxin" evidence="1">
    <location>
        <begin position="16"/>
        <end position="103"/>
    </location>
</feature>
<dbReference type="OrthoDB" id="215495at2"/>
<dbReference type="AlphaFoldDB" id="A0A2S4AS78"/>
<dbReference type="EMBL" id="PPXG01000002">
    <property type="protein sequence ID" value="POH84316.1"/>
    <property type="molecule type" value="Genomic_DNA"/>
</dbReference>
<dbReference type="Gene3D" id="3.40.30.10">
    <property type="entry name" value="Glutaredoxin"/>
    <property type="match status" value="1"/>
</dbReference>
<dbReference type="Pfam" id="PF00085">
    <property type="entry name" value="Thioredoxin"/>
    <property type="match status" value="1"/>
</dbReference>
<evidence type="ECO:0000313" key="3">
    <source>
        <dbReference type="Proteomes" id="UP000237068"/>
    </source>
</evidence>
<dbReference type="Proteomes" id="UP000237068">
    <property type="component" value="Unassembled WGS sequence"/>
</dbReference>
<evidence type="ECO:0000259" key="1">
    <source>
        <dbReference type="Pfam" id="PF00085"/>
    </source>
</evidence>
<gene>
    <name evidence="2" type="ORF">CXK91_07140</name>
</gene>
<accession>A0A2S4AS78</accession>
<evidence type="ECO:0000313" key="2">
    <source>
        <dbReference type="EMBL" id="POH84316.1"/>
    </source>
</evidence>
<protein>
    <submittedName>
        <fullName evidence="2">Thiol reductase thioredoxin</fullName>
    </submittedName>
</protein>
<name>A0A2S4AS78_STUST</name>
<dbReference type="SUPFAM" id="SSF52833">
    <property type="entry name" value="Thioredoxin-like"/>
    <property type="match status" value="1"/>
</dbReference>
<dbReference type="InterPro" id="IPR013766">
    <property type="entry name" value="Thioredoxin_domain"/>
</dbReference>
<proteinExistence type="predicted"/>